<gene>
    <name evidence="2" type="ORF">ZT3D7_G6963</name>
</gene>
<accession>A0A1X7RX39</accession>
<feature type="compositionally biased region" description="Acidic residues" evidence="1">
    <location>
        <begin position="534"/>
        <end position="544"/>
    </location>
</feature>
<evidence type="ECO:0000313" key="2">
    <source>
        <dbReference type="EMBL" id="SMQ51810.1"/>
    </source>
</evidence>
<dbReference type="Proteomes" id="UP000215127">
    <property type="component" value="Chromosome 6"/>
</dbReference>
<feature type="region of interest" description="Disordered" evidence="1">
    <location>
        <begin position="630"/>
        <end position="655"/>
    </location>
</feature>
<evidence type="ECO:0000256" key="1">
    <source>
        <dbReference type="SAM" id="MobiDB-lite"/>
    </source>
</evidence>
<organism evidence="2 3">
    <name type="scientific">Zymoseptoria tritici (strain ST99CH_3D7)</name>
    <dbReference type="NCBI Taxonomy" id="1276538"/>
    <lineage>
        <taxon>Eukaryota</taxon>
        <taxon>Fungi</taxon>
        <taxon>Dikarya</taxon>
        <taxon>Ascomycota</taxon>
        <taxon>Pezizomycotina</taxon>
        <taxon>Dothideomycetes</taxon>
        <taxon>Dothideomycetidae</taxon>
        <taxon>Mycosphaerellales</taxon>
        <taxon>Mycosphaerellaceae</taxon>
        <taxon>Zymoseptoria</taxon>
    </lineage>
</organism>
<protein>
    <submittedName>
        <fullName evidence="2">Uncharacterized protein</fullName>
    </submittedName>
</protein>
<dbReference type="Gene3D" id="3.80.10.10">
    <property type="entry name" value="Ribonuclease Inhibitor"/>
    <property type="match status" value="1"/>
</dbReference>
<dbReference type="InterPro" id="IPR032675">
    <property type="entry name" value="LRR_dom_sf"/>
</dbReference>
<sequence length="655" mass="74074">MATQVTTEAHTMTVTERPKDTDKKTTFDDLSEEIKALIVERVTRPSDLKRVCLVSKECQKIAVRFLYRSVALDLGSPNDSRLSAFLNPRNIGLKHIKQLRLYLAGAHDRCNQEQQAHFATRMILEFLPEDVLEEFRYGWSKTVDEDGEFGWCPWRPFSTDNLLLLYRKQRKMKWLEVIDFDRNALPELKKDKRIQGSLFQNAKKLALYPENRNTLNLSGYFVEKTADHLQELIVHCNFIGNDSSEVIESRELNDTATGPGLVTRTIFGSMLPFDQCTPFKNLRSLRLHKLSLRHCADTWCKIINFQELQYLRIYHCTGADTLLDQLCKARNLPKHLKAFELQHRDNSENEALVALDGFLCLVSGIRDLVIDIENVKALPAAAGIVRHSKTLELLNVHCAHGETHISPSMTSSYCDGDELVWDIEDFEKICTTCTDLEQLSCAWPATSLIRSHGEEWKSFERSACKLKTLVTLHITTWPSNKPSTQLLPRSVYETLLQALALRMFEMAAGTRPRSSDNSSSTSTSPSTSPTPPADDSDADADPTSEDTTSTPTPPEPANKLRLLAFGTSDKIYERQDSRHQILFLRSTSLTAEGLPRLHAAPVGWCLRQYLEPRSDVLDFVLHRSGERESRMPCRENTGPAGMGMGGGWGDEDDDV</sequence>
<feature type="compositionally biased region" description="Low complexity" evidence="1">
    <location>
        <begin position="510"/>
        <end position="527"/>
    </location>
</feature>
<feature type="region of interest" description="Disordered" evidence="1">
    <location>
        <begin position="509"/>
        <end position="559"/>
    </location>
</feature>
<name>A0A1X7RX39_ZYMT9</name>
<dbReference type="STRING" id="1276538.A0A1X7RX39"/>
<dbReference type="EMBL" id="LT853697">
    <property type="protein sequence ID" value="SMQ51810.1"/>
    <property type="molecule type" value="Genomic_DNA"/>
</dbReference>
<evidence type="ECO:0000313" key="3">
    <source>
        <dbReference type="Proteomes" id="UP000215127"/>
    </source>
</evidence>
<dbReference type="SUPFAM" id="SSF52047">
    <property type="entry name" value="RNI-like"/>
    <property type="match status" value="1"/>
</dbReference>
<feature type="compositionally biased region" description="Polar residues" evidence="1">
    <location>
        <begin position="1"/>
        <end position="14"/>
    </location>
</feature>
<keyword evidence="3" id="KW-1185">Reference proteome</keyword>
<feature type="compositionally biased region" description="Basic and acidic residues" evidence="1">
    <location>
        <begin position="16"/>
        <end position="25"/>
    </location>
</feature>
<proteinExistence type="predicted"/>
<reference evidence="2 3" key="1">
    <citation type="submission" date="2016-06" db="EMBL/GenBank/DDBJ databases">
        <authorList>
            <person name="Kjaerup R.B."/>
            <person name="Dalgaard T.S."/>
            <person name="Juul-Madsen H.R."/>
        </authorList>
    </citation>
    <scope>NUCLEOTIDE SEQUENCE [LARGE SCALE GENOMIC DNA]</scope>
</reference>
<feature type="region of interest" description="Disordered" evidence="1">
    <location>
        <begin position="1"/>
        <end position="25"/>
    </location>
</feature>
<dbReference type="AlphaFoldDB" id="A0A1X7RX39"/>